<comment type="caution">
    <text evidence="3">The sequence shown here is derived from an EMBL/GenBank/DDBJ whole genome shotgun (WGS) entry which is preliminary data.</text>
</comment>
<name>A0A2P8H388_9BACL</name>
<dbReference type="AlphaFoldDB" id="A0A2P8H388"/>
<organism evidence="3 4">
    <name type="scientific">Planomicrobium soli</name>
    <dbReference type="NCBI Taxonomy" id="1176648"/>
    <lineage>
        <taxon>Bacteria</taxon>
        <taxon>Bacillati</taxon>
        <taxon>Bacillota</taxon>
        <taxon>Bacilli</taxon>
        <taxon>Bacillales</taxon>
        <taxon>Caryophanaceae</taxon>
        <taxon>Planomicrobium</taxon>
    </lineage>
</organism>
<keyword evidence="1" id="KW-0732">Signal</keyword>
<sequence>MKVKFSFLIVASIFLVFLFSTVAAADESGAEPEFTKESIATIFDEEKEYDNNEVIVEFKRGATAKEKQKALSLIEGTEVASMLNGKFSLVSLPKGTKSETAANQLLGEKIIEFVQPNYRVEKRTYRVIPAIRNSGTCRKSKCQKLGILPKVPPLSRSLLLTEVSKQTTPI</sequence>
<reference evidence="3 4" key="1">
    <citation type="submission" date="2018-03" db="EMBL/GenBank/DDBJ databases">
        <title>Genomic Encyclopedia of Type Strains, Phase III (KMG-III): the genomes of soil and plant-associated and newly described type strains.</title>
        <authorList>
            <person name="Whitman W."/>
        </authorList>
    </citation>
    <scope>NUCLEOTIDE SEQUENCE [LARGE SCALE GENOMIC DNA]</scope>
    <source>
        <strain evidence="3 4">CGMCC 1.12259</strain>
    </source>
</reference>
<gene>
    <name evidence="3" type="ORF">B0H99_104148</name>
</gene>
<feature type="chain" id="PRO_5015109043" description="Fervidolysin-like N-terminal prodomain domain-containing protein" evidence="1">
    <location>
        <begin position="26"/>
        <end position="170"/>
    </location>
</feature>
<proteinExistence type="predicted"/>
<dbReference type="RefSeq" id="WP_146137248.1">
    <property type="nucleotide sequence ID" value="NZ_PYAT01000004.1"/>
</dbReference>
<dbReference type="Pfam" id="PF22148">
    <property type="entry name" value="Fervidolysin_NPro-like"/>
    <property type="match status" value="1"/>
</dbReference>
<protein>
    <recommendedName>
        <fullName evidence="2">Fervidolysin-like N-terminal prodomain domain-containing protein</fullName>
    </recommendedName>
</protein>
<feature type="signal peptide" evidence="1">
    <location>
        <begin position="1"/>
        <end position="25"/>
    </location>
</feature>
<dbReference type="InterPro" id="IPR054399">
    <property type="entry name" value="Fervidolysin-like_N_prodom"/>
</dbReference>
<dbReference type="Proteomes" id="UP000242682">
    <property type="component" value="Unassembled WGS sequence"/>
</dbReference>
<evidence type="ECO:0000313" key="4">
    <source>
        <dbReference type="Proteomes" id="UP000242682"/>
    </source>
</evidence>
<evidence type="ECO:0000313" key="3">
    <source>
        <dbReference type="EMBL" id="PSL40686.1"/>
    </source>
</evidence>
<dbReference type="EMBL" id="PYAT01000004">
    <property type="protein sequence ID" value="PSL40686.1"/>
    <property type="molecule type" value="Genomic_DNA"/>
</dbReference>
<accession>A0A2P8H388</accession>
<feature type="domain" description="Fervidolysin-like N-terminal prodomain" evidence="2">
    <location>
        <begin position="45"/>
        <end position="117"/>
    </location>
</feature>
<evidence type="ECO:0000256" key="1">
    <source>
        <dbReference type="SAM" id="SignalP"/>
    </source>
</evidence>
<evidence type="ECO:0000259" key="2">
    <source>
        <dbReference type="Pfam" id="PF22148"/>
    </source>
</evidence>
<keyword evidence="4" id="KW-1185">Reference proteome</keyword>